<evidence type="ECO:0000256" key="1">
    <source>
        <dbReference type="SAM" id="MobiDB-lite"/>
    </source>
</evidence>
<feature type="domain" description="RNase H type-1" evidence="2">
    <location>
        <begin position="1"/>
        <end position="78"/>
    </location>
</feature>
<dbReference type="Pfam" id="PF00075">
    <property type="entry name" value="RNase_H"/>
    <property type="match status" value="1"/>
</dbReference>
<dbReference type="InterPro" id="IPR002156">
    <property type="entry name" value="RNaseH_domain"/>
</dbReference>
<name>A0A8H7I4R5_9AGAM</name>
<proteinExistence type="predicted"/>
<dbReference type="Proteomes" id="UP000614334">
    <property type="component" value="Unassembled WGS sequence"/>
</dbReference>
<comment type="caution">
    <text evidence="3">The sequence shown here is derived from an EMBL/GenBank/DDBJ whole genome shotgun (WGS) entry which is preliminary data.</text>
</comment>
<gene>
    <name evidence="3" type="ORF">RHS01_08846</name>
</gene>
<protein>
    <recommendedName>
        <fullName evidence="2">RNase H type-1 domain-containing protein</fullName>
    </recommendedName>
</protein>
<evidence type="ECO:0000313" key="3">
    <source>
        <dbReference type="EMBL" id="KAF8750950.1"/>
    </source>
</evidence>
<feature type="region of interest" description="Disordered" evidence="1">
    <location>
        <begin position="18"/>
        <end position="39"/>
    </location>
</feature>
<organism evidence="3 4">
    <name type="scientific">Rhizoctonia solani</name>
    <dbReference type="NCBI Taxonomy" id="456999"/>
    <lineage>
        <taxon>Eukaryota</taxon>
        <taxon>Fungi</taxon>
        <taxon>Dikarya</taxon>
        <taxon>Basidiomycota</taxon>
        <taxon>Agaricomycotina</taxon>
        <taxon>Agaricomycetes</taxon>
        <taxon>Cantharellales</taxon>
        <taxon>Ceratobasidiaceae</taxon>
        <taxon>Rhizoctonia</taxon>
    </lineage>
</organism>
<dbReference type="Gene3D" id="3.30.420.10">
    <property type="entry name" value="Ribonuclease H-like superfamily/Ribonuclease H"/>
    <property type="match status" value="1"/>
</dbReference>
<accession>A0A8H7I4R5</accession>
<dbReference type="InterPro" id="IPR012337">
    <property type="entry name" value="RNaseH-like_sf"/>
</dbReference>
<evidence type="ECO:0000259" key="2">
    <source>
        <dbReference type="PROSITE" id="PS50879"/>
    </source>
</evidence>
<dbReference type="InterPro" id="IPR036397">
    <property type="entry name" value="RNaseH_sf"/>
</dbReference>
<dbReference type="GO" id="GO:0004523">
    <property type="term" value="F:RNA-DNA hybrid ribonuclease activity"/>
    <property type="evidence" value="ECO:0007669"/>
    <property type="project" value="InterPro"/>
</dbReference>
<dbReference type="EMBL" id="JACYCF010000019">
    <property type="protein sequence ID" value="KAF8750950.1"/>
    <property type="molecule type" value="Genomic_DNA"/>
</dbReference>
<dbReference type="PROSITE" id="PS50879">
    <property type="entry name" value="RNASE_H_1"/>
    <property type="match status" value="1"/>
</dbReference>
<reference evidence="3" key="1">
    <citation type="submission" date="2020-09" db="EMBL/GenBank/DDBJ databases">
        <title>Comparative genome analyses of four rice-infecting Rhizoctonia solani isolates reveal extensive enrichment of homogalacturonan modification genes.</title>
        <authorList>
            <person name="Lee D.-Y."/>
            <person name="Jeon J."/>
            <person name="Kim K.-T."/>
            <person name="Cheong K."/>
            <person name="Song H."/>
            <person name="Choi G."/>
            <person name="Ko J."/>
            <person name="Opiyo S.O."/>
            <person name="Zuo S."/>
            <person name="Madhav S."/>
            <person name="Lee Y.-H."/>
            <person name="Wang G.-L."/>
        </authorList>
    </citation>
    <scope>NUCLEOTIDE SEQUENCE</scope>
    <source>
        <strain evidence="3">AG1-IA B2</strain>
    </source>
</reference>
<dbReference type="SUPFAM" id="SSF53098">
    <property type="entry name" value="Ribonuclease H-like"/>
    <property type="match status" value="1"/>
</dbReference>
<dbReference type="AlphaFoldDB" id="A0A8H7I4R5"/>
<sequence length="215" mass="23552">MPKCSPSPRLEIRSLSGKKTQFPLNHPIRGQSGSRLLDHRPTNFLQSSENRIKVCWVPGHNGIKGNERADRLANEGGSKPPVSILNRSLTWSKAQSTHQASRAWGREWASQPHSLFVTNHIRRPLPSRSLDLLGLTAGTDRLMHASTRSFWATASLANTASDSALTMTRAAPAASPGKLSIMSFATAIYTLRLATSSEGVRADARLDSIRYSSWP</sequence>
<dbReference type="GO" id="GO:0003676">
    <property type="term" value="F:nucleic acid binding"/>
    <property type="evidence" value="ECO:0007669"/>
    <property type="project" value="InterPro"/>
</dbReference>
<evidence type="ECO:0000313" key="4">
    <source>
        <dbReference type="Proteomes" id="UP000614334"/>
    </source>
</evidence>